<dbReference type="KEGG" id="haz:A9404_10440"/>
<dbReference type="Pfam" id="PF03547">
    <property type="entry name" value="Mem_trans"/>
    <property type="match status" value="1"/>
</dbReference>
<feature type="transmembrane region" description="Helical" evidence="8">
    <location>
        <begin position="253"/>
        <end position="271"/>
    </location>
</feature>
<feature type="transmembrane region" description="Helical" evidence="8">
    <location>
        <begin position="33"/>
        <end position="52"/>
    </location>
</feature>
<dbReference type="STRING" id="1860122.A9404_10440"/>
<evidence type="ECO:0000256" key="6">
    <source>
        <dbReference type="ARBA" id="ARBA00022989"/>
    </source>
</evidence>
<name>A0A191ZIR8_9GAMM</name>
<keyword evidence="4" id="KW-1003">Cell membrane</keyword>
<organism evidence="9 10">
    <name type="scientific">Halothiobacillus diazotrophicus</name>
    <dbReference type="NCBI Taxonomy" id="1860122"/>
    <lineage>
        <taxon>Bacteria</taxon>
        <taxon>Pseudomonadati</taxon>
        <taxon>Pseudomonadota</taxon>
        <taxon>Gammaproteobacteria</taxon>
        <taxon>Chromatiales</taxon>
        <taxon>Halothiobacillaceae</taxon>
        <taxon>Halothiobacillus</taxon>
    </lineage>
</organism>
<feature type="transmembrane region" description="Helical" evidence="8">
    <location>
        <begin position="194"/>
        <end position="214"/>
    </location>
</feature>
<evidence type="ECO:0000256" key="7">
    <source>
        <dbReference type="ARBA" id="ARBA00023136"/>
    </source>
</evidence>
<feature type="transmembrane region" description="Helical" evidence="8">
    <location>
        <begin position="64"/>
        <end position="83"/>
    </location>
</feature>
<keyword evidence="6 8" id="KW-1133">Transmembrane helix</keyword>
<gene>
    <name evidence="9" type="ORF">A9404_10440</name>
</gene>
<dbReference type="InterPro" id="IPR038770">
    <property type="entry name" value="Na+/solute_symporter_sf"/>
</dbReference>
<comment type="similarity">
    <text evidence="2">Belongs to the auxin efflux carrier (TC 2.A.69) family.</text>
</comment>
<evidence type="ECO:0000256" key="3">
    <source>
        <dbReference type="ARBA" id="ARBA00022448"/>
    </source>
</evidence>
<dbReference type="PANTHER" id="PTHR36838">
    <property type="entry name" value="AUXIN EFFLUX CARRIER FAMILY PROTEIN"/>
    <property type="match status" value="1"/>
</dbReference>
<dbReference type="AlphaFoldDB" id="A0A191ZIR8"/>
<keyword evidence="10" id="KW-1185">Reference proteome</keyword>
<keyword evidence="7 8" id="KW-0472">Membrane</keyword>
<dbReference type="Proteomes" id="UP000078596">
    <property type="component" value="Chromosome"/>
</dbReference>
<evidence type="ECO:0008006" key="11">
    <source>
        <dbReference type="Google" id="ProtNLM"/>
    </source>
</evidence>
<dbReference type="OrthoDB" id="5291198at2"/>
<dbReference type="GO" id="GO:0055085">
    <property type="term" value="P:transmembrane transport"/>
    <property type="evidence" value="ECO:0007669"/>
    <property type="project" value="InterPro"/>
</dbReference>
<dbReference type="RefSeq" id="WP_066101206.1">
    <property type="nucleotide sequence ID" value="NZ_CP016027.1"/>
</dbReference>
<dbReference type="EMBL" id="CP016027">
    <property type="protein sequence ID" value="ANJ67738.1"/>
    <property type="molecule type" value="Genomic_DNA"/>
</dbReference>
<evidence type="ECO:0000313" key="10">
    <source>
        <dbReference type="Proteomes" id="UP000078596"/>
    </source>
</evidence>
<dbReference type="PANTHER" id="PTHR36838:SF1">
    <property type="entry name" value="SLR1864 PROTEIN"/>
    <property type="match status" value="1"/>
</dbReference>
<feature type="transmembrane region" description="Helical" evidence="8">
    <location>
        <begin position="6"/>
        <end position="21"/>
    </location>
</feature>
<feature type="transmembrane region" description="Helical" evidence="8">
    <location>
        <begin position="130"/>
        <end position="149"/>
    </location>
</feature>
<evidence type="ECO:0000256" key="4">
    <source>
        <dbReference type="ARBA" id="ARBA00022475"/>
    </source>
</evidence>
<accession>A0A191ZIR8</accession>
<comment type="subcellular location">
    <subcellularLocation>
        <location evidence="1">Cell membrane</location>
        <topology evidence="1">Multi-pass membrane protein</topology>
    </subcellularLocation>
</comment>
<dbReference type="InterPro" id="IPR004776">
    <property type="entry name" value="Mem_transp_PIN-like"/>
</dbReference>
<evidence type="ECO:0000256" key="8">
    <source>
        <dbReference type="SAM" id="Phobius"/>
    </source>
</evidence>
<evidence type="ECO:0000256" key="1">
    <source>
        <dbReference type="ARBA" id="ARBA00004651"/>
    </source>
</evidence>
<reference evidence="9 10" key="1">
    <citation type="submission" date="2016-06" db="EMBL/GenBank/DDBJ databases">
        <title>Insight into the functional genes involving in sulfur oxidation in Pearl River water.</title>
        <authorList>
            <person name="Luo J."/>
            <person name="Tan X."/>
            <person name="Lin W."/>
        </authorList>
    </citation>
    <scope>NUCLEOTIDE SEQUENCE [LARGE SCALE GENOMIC DNA]</scope>
    <source>
        <strain evidence="9 10">LS2</strain>
    </source>
</reference>
<protein>
    <recommendedName>
        <fullName evidence="11">Transporter</fullName>
    </recommendedName>
</protein>
<feature type="transmembrane region" description="Helical" evidence="8">
    <location>
        <begin position="226"/>
        <end position="247"/>
    </location>
</feature>
<evidence type="ECO:0000256" key="2">
    <source>
        <dbReference type="ARBA" id="ARBA00010145"/>
    </source>
</evidence>
<evidence type="ECO:0000313" key="9">
    <source>
        <dbReference type="EMBL" id="ANJ67738.1"/>
    </source>
</evidence>
<dbReference type="Gene3D" id="1.20.1530.20">
    <property type="match status" value="1"/>
</dbReference>
<keyword evidence="5 8" id="KW-0812">Transmembrane</keyword>
<dbReference type="GO" id="GO:0005886">
    <property type="term" value="C:plasma membrane"/>
    <property type="evidence" value="ECO:0007669"/>
    <property type="project" value="UniProtKB-SubCell"/>
</dbReference>
<feature type="transmembrane region" description="Helical" evidence="8">
    <location>
        <begin position="280"/>
        <end position="302"/>
    </location>
</feature>
<keyword evidence="3" id="KW-0813">Transport</keyword>
<evidence type="ECO:0000256" key="5">
    <source>
        <dbReference type="ARBA" id="ARBA00022692"/>
    </source>
</evidence>
<sequence>MISVLLQMAATIAMGLLWRRFEFGGWSAERARGALTTSVYYFFLPALVLAVLWRAPLGVDTVKISLSAATGILVSMAAMVLVGRMMTLSRPLFGALLLAASFPNATYMGLPLLASLFGDPGKAIAIQYDLFASTPLLLSLGILLAARFGNHNEQIHPVKSLLRVPPLWAALLGSLLNLTGVPQPDWAAAFLDRIGGAVVPIMLVALGMSLRLATLMPRHLRTVSPALAIQLLLMPTAVLGMTTLLGLTGDLKMAVVLEGATPVMVLGLVLCDRFGLDTEAYATTATASTLLALVTLPLWHYLLA</sequence>
<proteinExistence type="inferred from homology"/>
<feature type="transmembrane region" description="Helical" evidence="8">
    <location>
        <begin position="95"/>
        <end position="118"/>
    </location>
</feature>